<dbReference type="EMBL" id="HM752578">
    <property type="protein sequence ID" value="ADX60350.1"/>
    <property type="molecule type" value="Genomic_DNA"/>
</dbReference>
<protein>
    <submittedName>
        <fullName evidence="1">Uncharacterized protein</fullName>
    </submittedName>
</protein>
<reference evidence="1" key="1">
    <citation type="journal article" date="2011" name="Environ. Microbiol. Rep.">
        <title>Pseudomonas fluorescens BBc6R8 type III secretion mutants no longer promote ectomycorrhizal symbiosis.</title>
        <authorList>
            <person name="Cusano A.M."/>
            <person name="Burlinson P.R."/>
            <person name="Deveau A."/>
            <person name="Vion P."/>
            <person name="Uroz S."/>
            <person name="Preston G.M."/>
            <person name="Frey-Klett P."/>
        </authorList>
    </citation>
    <scope>NUCLEOTIDE SEQUENCE</scope>
    <source>
        <strain evidence="1">BBc6R8</strain>
    </source>
</reference>
<accession>F1BCI2</accession>
<sequence length="42" mass="4947">MSIENGRGGWIRTNAWQDQNLLPYRLATPLYLLQRVPSTRFL</sequence>
<organism evidence="1">
    <name type="scientific">Pseudomonas fluorescens</name>
    <dbReference type="NCBI Taxonomy" id="294"/>
    <lineage>
        <taxon>Bacteria</taxon>
        <taxon>Pseudomonadati</taxon>
        <taxon>Pseudomonadota</taxon>
        <taxon>Gammaproteobacteria</taxon>
        <taxon>Pseudomonadales</taxon>
        <taxon>Pseudomonadaceae</taxon>
        <taxon>Pseudomonas</taxon>
    </lineage>
</organism>
<evidence type="ECO:0000313" key="1">
    <source>
        <dbReference type="EMBL" id="ADX60350.1"/>
    </source>
</evidence>
<name>F1BCI2_PSEFL</name>
<proteinExistence type="predicted"/>
<dbReference type="AlphaFoldDB" id="F1BCI2"/>